<name>A0A077R2U3_9BASI</name>
<keyword evidence="2" id="KW-0732">Signal</keyword>
<feature type="region of interest" description="Disordered" evidence="1">
    <location>
        <begin position="36"/>
        <end position="62"/>
    </location>
</feature>
<sequence length="420" mass="47486">MMLLAIQVLLGLGLTGHLRVFAAPMNPRFQQLDSHASLHGSSQPTHDNYDWSDRSSPFNQQTRAVRSTLQGWPTQNRLALDRQDWPLTSDHHPDAFAVGDQHSGGEPSTWYGVSQVRIPGTSGDELHWQNAPHPRSSLQQPSTSYGNLPVPILDTSRSYLQQHNMLSSHSSFLQDHDVRPFFDMNAEQAFVDSLLDYPSDQEARSPQSEQHSHTQVSGVDSREELPPKNLYTHDLDDRRMRRSSWNARFRMQWPEPPALAELKFIAPIGASKKPKFQVKVRLSKDTDNFNIINARVFNHHLKVLDLDKVKALKTQLVKLNPLKRISRILPFVKIEPVAPATAVDVLMTEHNIHAHGAIRIEGEKKPIYAFWGIPNKSSGAADDVDFYGAGYLDKEKNKAVDDFLSQQLEQAKYAARAAHR</sequence>
<accession>A0A077R2U3</accession>
<organism evidence="3">
    <name type="scientific">Melanopsichium pennsylvanicum 4</name>
    <dbReference type="NCBI Taxonomy" id="1398559"/>
    <lineage>
        <taxon>Eukaryota</taxon>
        <taxon>Fungi</taxon>
        <taxon>Dikarya</taxon>
        <taxon>Basidiomycota</taxon>
        <taxon>Ustilaginomycotina</taxon>
        <taxon>Ustilaginomycetes</taxon>
        <taxon>Ustilaginales</taxon>
        <taxon>Ustilaginaceae</taxon>
        <taxon>Melanopsichium</taxon>
    </lineage>
</organism>
<feature type="region of interest" description="Disordered" evidence="1">
    <location>
        <begin position="122"/>
        <end position="144"/>
    </location>
</feature>
<feature type="compositionally biased region" description="Polar residues" evidence="1">
    <location>
        <begin position="204"/>
        <end position="218"/>
    </location>
</feature>
<evidence type="ECO:0000256" key="1">
    <source>
        <dbReference type="SAM" id="MobiDB-lite"/>
    </source>
</evidence>
<feature type="compositionally biased region" description="Polar residues" evidence="1">
    <location>
        <begin position="36"/>
        <end position="46"/>
    </location>
</feature>
<feature type="compositionally biased region" description="Basic and acidic residues" evidence="1">
    <location>
        <begin position="220"/>
        <end position="235"/>
    </location>
</feature>
<feature type="chain" id="PRO_5001722747" evidence="2">
    <location>
        <begin position="23"/>
        <end position="420"/>
    </location>
</feature>
<reference evidence="3" key="1">
    <citation type="journal article" date="2014" name="Genome Biol. Evol.">
        <title>Gene Loss Rather Than Gene Gain Is Associated with a Host Jump from Monocots to Dicots in the Smut Fungus Melanopsichium pennsylvanicum.</title>
        <authorList>
            <person name="Sharma R."/>
            <person name="Mishra B."/>
            <person name="Runge F."/>
            <person name="Thines M."/>
        </authorList>
    </citation>
    <scope>NUCLEOTIDE SEQUENCE</scope>
    <source>
        <strain evidence="3">4</strain>
    </source>
</reference>
<evidence type="ECO:0000256" key="2">
    <source>
        <dbReference type="SAM" id="SignalP"/>
    </source>
</evidence>
<dbReference type="EMBL" id="HG529571">
    <property type="protein sequence ID" value="CDI53221.1"/>
    <property type="molecule type" value="Genomic_DNA"/>
</dbReference>
<protein>
    <submittedName>
        <fullName evidence="3">Effector family protein Eff1-10</fullName>
    </submittedName>
</protein>
<feature type="signal peptide" evidence="2">
    <location>
        <begin position="1"/>
        <end position="22"/>
    </location>
</feature>
<evidence type="ECO:0000313" key="3">
    <source>
        <dbReference type="EMBL" id="CDI53221.1"/>
    </source>
</evidence>
<feature type="region of interest" description="Disordered" evidence="1">
    <location>
        <begin position="199"/>
        <end position="235"/>
    </location>
</feature>
<proteinExistence type="predicted"/>
<dbReference type="AlphaFoldDB" id="A0A077R2U3"/>